<comment type="similarity">
    <text evidence="5">Belongs to the creatininase superfamily.</text>
</comment>
<dbReference type="Pfam" id="PF02633">
    <property type="entry name" value="Creatininase"/>
    <property type="match status" value="1"/>
</dbReference>
<dbReference type="SUPFAM" id="SSF102215">
    <property type="entry name" value="Creatininase"/>
    <property type="match status" value="1"/>
</dbReference>
<dbReference type="Gene3D" id="3.40.50.10310">
    <property type="entry name" value="Creatininase"/>
    <property type="match status" value="1"/>
</dbReference>
<gene>
    <name evidence="7" type="ORF">Q8A70_21410</name>
</gene>
<evidence type="ECO:0000256" key="1">
    <source>
        <dbReference type="ARBA" id="ARBA00001947"/>
    </source>
</evidence>
<keyword evidence="3" id="KW-0378">Hydrolase</keyword>
<comment type="cofactor">
    <cofactor evidence="1">
        <name>Zn(2+)</name>
        <dbReference type="ChEBI" id="CHEBI:29105"/>
    </cofactor>
</comment>
<keyword evidence="6" id="KW-0732">Signal</keyword>
<evidence type="ECO:0000256" key="5">
    <source>
        <dbReference type="ARBA" id="ARBA00024029"/>
    </source>
</evidence>
<name>A0ABU0YRB2_9PROT</name>
<accession>A0ABU0YRB2</accession>
<keyword evidence="8" id="KW-1185">Reference proteome</keyword>
<feature type="chain" id="PRO_5045212465" evidence="6">
    <location>
        <begin position="26"/>
        <end position="274"/>
    </location>
</feature>
<organism evidence="7 8">
    <name type="scientific">Dongia sedimenti</name>
    <dbReference type="NCBI Taxonomy" id="3064282"/>
    <lineage>
        <taxon>Bacteria</taxon>
        <taxon>Pseudomonadati</taxon>
        <taxon>Pseudomonadota</taxon>
        <taxon>Alphaproteobacteria</taxon>
        <taxon>Rhodospirillales</taxon>
        <taxon>Dongiaceae</taxon>
        <taxon>Dongia</taxon>
    </lineage>
</organism>
<dbReference type="Proteomes" id="UP001230156">
    <property type="component" value="Unassembled WGS sequence"/>
</dbReference>
<evidence type="ECO:0000313" key="8">
    <source>
        <dbReference type="Proteomes" id="UP001230156"/>
    </source>
</evidence>
<dbReference type="PANTHER" id="PTHR35005:SF1">
    <property type="entry name" value="2-AMINO-5-FORMYLAMINO-6-RIBOSYLAMINOPYRIMIDIN-4(3H)-ONE 5'-MONOPHOSPHATE DEFORMYLASE"/>
    <property type="match status" value="1"/>
</dbReference>
<keyword evidence="4" id="KW-0862">Zinc</keyword>
<feature type="signal peptide" evidence="6">
    <location>
        <begin position="1"/>
        <end position="25"/>
    </location>
</feature>
<dbReference type="PANTHER" id="PTHR35005">
    <property type="entry name" value="3-DEHYDRO-SCYLLO-INOSOSE HYDROLASE"/>
    <property type="match status" value="1"/>
</dbReference>
<dbReference type="EMBL" id="JAUYVI010000006">
    <property type="protein sequence ID" value="MDQ7250263.1"/>
    <property type="molecule type" value="Genomic_DNA"/>
</dbReference>
<evidence type="ECO:0000256" key="6">
    <source>
        <dbReference type="SAM" id="SignalP"/>
    </source>
</evidence>
<sequence>MTRLAPARLVLVGLILIAMIRAAPADPGPDSVMIEDLTWPEIKARMEAGATTIIVPTGGTEQNGPHMVLGKHNVIIRYTADAIARRLGKVLVAPVLAYVPEGSWDPPEGHMRFPGSISLPDRVYEGVLESAARSFAAEGFKTVLFLGDSGPNQRPQAAVAQKLDAELKPRGIRVLQVGDYYTHNGQEEWLKSQGFTEQEIGVHAALIDTAQLMAIDPEGVRTALLASSAGNPDGSKNGVIGDPAGATAAIGRKLLELKIEAAVRQIRQEVAAIP</sequence>
<protein>
    <submittedName>
        <fullName evidence="7">Creatininase family protein</fullName>
    </submittedName>
</protein>
<comment type="caution">
    <text evidence="7">The sequence shown here is derived from an EMBL/GenBank/DDBJ whole genome shotgun (WGS) entry which is preliminary data.</text>
</comment>
<evidence type="ECO:0000313" key="7">
    <source>
        <dbReference type="EMBL" id="MDQ7250263.1"/>
    </source>
</evidence>
<dbReference type="InterPro" id="IPR024087">
    <property type="entry name" value="Creatininase-like_sf"/>
</dbReference>
<dbReference type="RefSeq" id="WP_379959292.1">
    <property type="nucleotide sequence ID" value="NZ_JAUYVI010000006.1"/>
</dbReference>
<keyword evidence="2" id="KW-0479">Metal-binding</keyword>
<proteinExistence type="inferred from homology"/>
<evidence type="ECO:0000256" key="3">
    <source>
        <dbReference type="ARBA" id="ARBA00022801"/>
    </source>
</evidence>
<evidence type="ECO:0000256" key="4">
    <source>
        <dbReference type="ARBA" id="ARBA00022833"/>
    </source>
</evidence>
<reference evidence="8" key="1">
    <citation type="submission" date="2023-08" db="EMBL/GenBank/DDBJ databases">
        <title>Rhodospirillaceae gen. nov., a novel taxon isolated from the Yangtze River Yuezi River estuary sludge.</title>
        <authorList>
            <person name="Ruan L."/>
        </authorList>
    </citation>
    <scope>NUCLEOTIDE SEQUENCE [LARGE SCALE GENOMIC DNA]</scope>
    <source>
        <strain evidence="8">R-7</strain>
    </source>
</reference>
<evidence type="ECO:0000256" key="2">
    <source>
        <dbReference type="ARBA" id="ARBA00022723"/>
    </source>
</evidence>
<dbReference type="InterPro" id="IPR003785">
    <property type="entry name" value="Creatininase/forma_Hydrolase"/>
</dbReference>